<accession>A0A9E7FGZ6</accession>
<dbReference type="Proteomes" id="UP001055439">
    <property type="component" value="Chromosome 4"/>
</dbReference>
<gene>
    <name evidence="1" type="ORF">MUK42_31524</name>
</gene>
<name>A0A9E7FGZ6_9LILI</name>
<organism evidence="1 2">
    <name type="scientific">Musa troglodytarum</name>
    <name type="common">fe'i banana</name>
    <dbReference type="NCBI Taxonomy" id="320322"/>
    <lineage>
        <taxon>Eukaryota</taxon>
        <taxon>Viridiplantae</taxon>
        <taxon>Streptophyta</taxon>
        <taxon>Embryophyta</taxon>
        <taxon>Tracheophyta</taxon>
        <taxon>Spermatophyta</taxon>
        <taxon>Magnoliopsida</taxon>
        <taxon>Liliopsida</taxon>
        <taxon>Zingiberales</taxon>
        <taxon>Musaceae</taxon>
        <taxon>Musa</taxon>
    </lineage>
</organism>
<dbReference type="EMBL" id="CP097506">
    <property type="protein sequence ID" value="URD95420.1"/>
    <property type="molecule type" value="Genomic_DNA"/>
</dbReference>
<sequence>MADEGSRFKIARILWPTNLTSQLWVPEALTNGKTSFTWLLIRKRHSEPVISRSTLFQWAPSNLSLGKYKMQKQFRLRLPSIGEP</sequence>
<reference evidence="1" key="1">
    <citation type="submission" date="2022-05" db="EMBL/GenBank/DDBJ databases">
        <title>The Musa troglodytarum L. genome provides insights into the mechanism of non-climacteric behaviour and enrichment of carotenoids.</title>
        <authorList>
            <person name="Wang J."/>
        </authorList>
    </citation>
    <scope>NUCLEOTIDE SEQUENCE</scope>
    <source>
        <tissue evidence="1">Leaf</tissue>
    </source>
</reference>
<evidence type="ECO:0000313" key="1">
    <source>
        <dbReference type="EMBL" id="URD95420.1"/>
    </source>
</evidence>
<dbReference type="AlphaFoldDB" id="A0A9E7FGZ6"/>
<protein>
    <submittedName>
        <fullName evidence="1">Uncharacterized protein</fullName>
    </submittedName>
</protein>
<evidence type="ECO:0000313" key="2">
    <source>
        <dbReference type="Proteomes" id="UP001055439"/>
    </source>
</evidence>
<keyword evidence="2" id="KW-1185">Reference proteome</keyword>
<proteinExistence type="predicted"/>